<evidence type="ECO:0000256" key="2">
    <source>
        <dbReference type="ARBA" id="ARBA00006117"/>
    </source>
</evidence>
<comment type="subcellular location">
    <subcellularLocation>
        <location evidence="1">Membrane</location>
        <topology evidence="1">Multi-pass membrane protein</topology>
    </subcellularLocation>
</comment>
<dbReference type="GO" id="GO:0016020">
    <property type="term" value="C:membrane"/>
    <property type="evidence" value="ECO:0007669"/>
    <property type="project" value="UniProtKB-SubCell"/>
</dbReference>
<evidence type="ECO:0000256" key="6">
    <source>
        <dbReference type="SAM" id="Phobius"/>
    </source>
</evidence>
<evidence type="ECO:0000313" key="7">
    <source>
        <dbReference type="EMBL" id="ABJ86498.1"/>
    </source>
</evidence>
<evidence type="ECO:0000256" key="4">
    <source>
        <dbReference type="ARBA" id="ARBA00022989"/>
    </source>
</evidence>
<keyword evidence="4 6" id="KW-1133">Transmembrane helix</keyword>
<feature type="transmembrane region" description="Helical" evidence="6">
    <location>
        <begin position="251"/>
        <end position="274"/>
    </location>
</feature>
<evidence type="ECO:0000256" key="1">
    <source>
        <dbReference type="ARBA" id="ARBA00004141"/>
    </source>
</evidence>
<feature type="transmembrane region" description="Helical" evidence="6">
    <location>
        <begin position="6"/>
        <end position="24"/>
    </location>
</feature>
<gene>
    <name evidence="7" type="ordered locus">Acid_5551</name>
</gene>
<feature type="transmembrane region" description="Helical" evidence="6">
    <location>
        <begin position="168"/>
        <end position="187"/>
    </location>
</feature>
<keyword evidence="5 6" id="KW-0472">Membrane</keyword>
<dbReference type="EMBL" id="CP000473">
    <property type="protein sequence ID" value="ABJ86498.1"/>
    <property type="molecule type" value="Genomic_DNA"/>
</dbReference>
<feature type="transmembrane region" description="Helical" evidence="6">
    <location>
        <begin position="137"/>
        <end position="156"/>
    </location>
</feature>
<dbReference type="GO" id="GO:0015144">
    <property type="term" value="F:carbohydrate transmembrane transporter activity"/>
    <property type="evidence" value="ECO:0007669"/>
    <property type="project" value="InterPro"/>
</dbReference>
<keyword evidence="3 6" id="KW-0812">Transmembrane</keyword>
<dbReference type="PANTHER" id="PTHR16119:SF17">
    <property type="entry name" value="TRANSMEMBRANE PROTEIN 144"/>
    <property type="match status" value="1"/>
</dbReference>
<dbReference type="HOGENOM" id="CLU_078158_0_0_0"/>
<dbReference type="STRING" id="234267.Acid_5551"/>
<dbReference type="eggNOG" id="COG4975">
    <property type="taxonomic scope" value="Bacteria"/>
</dbReference>
<organism evidence="7">
    <name type="scientific">Solibacter usitatus (strain Ellin6076)</name>
    <dbReference type="NCBI Taxonomy" id="234267"/>
    <lineage>
        <taxon>Bacteria</taxon>
        <taxon>Pseudomonadati</taxon>
        <taxon>Acidobacteriota</taxon>
        <taxon>Terriglobia</taxon>
        <taxon>Bryobacterales</taxon>
        <taxon>Solibacteraceae</taxon>
        <taxon>Candidatus Solibacter</taxon>
    </lineage>
</organism>
<name>Q01V17_SOLUE</name>
<feature type="transmembrane region" description="Helical" evidence="6">
    <location>
        <begin position="311"/>
        <end position="330"/>
    </location>
</feature>
<protein>
    <submittedName>
        <fullName evidence="7">Putative integral membrane protein</fullName>
    </submittedName>
</protein>
<feature type="transmembrane region" description="Helical" evidence="6">
    <location>
        <begin position="81"/>
        <end position="101"/>
    </location>
</feature>
<dbReference type="AlphaFoldDB" id="Q01V17"/>
<feature type="transmembrane region" description="Helical" evidence="6">
    <location>
        <begin position="108"/>
        <end position="125"/>
    </location>
</feature>
<dbReference type="OrthoDB" id="110585at2"/>
<dbReference type="PANTHER" id="PTHR16119">
    <property type="entry name" value="TRANSMEMBRANE PROTEIN 144"/>
    <property type="match status" value="1"/>
</dbReference>
<feature type="transmembrane region" description="Helical" evidence="6">
    <location>
        <begin position="207"/>
        <end position="230"/>
    </location>
</feature>
<proteinExistence type="inferred from homology"/>
<reference evidence="7" key="1">
    <citation type="submission" date="2006-10" db="EMBL/GenBank/DDBJ databases">
        <title>Complete sequence of Solibacter usitatus Ellin6076.</title>
        <authorList>
            <consortium name="US DOE Joint Genome Institute"/>
            <person name="Copeland A."/>
            <person name="Lucas S."/>
            <person name="Lapidus A."/>
            <person name="Barry K."/>
            <person name="Detter J.C."/>
            <person name="Glavina del Rio T."/>
            <person name="Hammon N."/>
            <person name="Israni S."/>
            <person name="Dalin E."/>
            <person name="Tice H."/>
            <person name="Pitluck S."/>
            <person name="Thompson L.S."/>
            <person name="Brettin T."/>
            <person name="Bruce D."/>
            <person name="Han C."/>
            <person name="Tapia R."/>
            <person name="Gilna P."/>
            <person name="Schmutz J."/>
            <person name="Larimer F."/>
            <person name="Land M."/>
            <person name="Hauser L."/>
            <person name="Kyrpides N."/>
            <person name="Mikhailova N."/>
            <person name="Janssen P.H."/>
            <person name="Kuske C.R."/>
            <person name="Richardson P."/>
        </authorList>
    </citation>
    <scope>NUCLEOTIDE SEQUENCE</scope>
    <source>
        <strain evidence="7">Ellin6076</strain>
    </source>
</reference>
<dbReference type="InterPro" id="IPR010651">
    <property type="entry name" value="Sugar_transport"/>
</dbReference>
<dbReference type="KEGG" id="sus:Acid_5551"/>
<sequence length="331" mass="35043" precursor="true">MFVVNSLPVAIVFCVITMLGWGSWANTQKLAGKEKWPFQLFYWDYAIGVFLFSILFAGTFGSFGTAGVSALENFRGARGGFIQPAVISGFIFNLSNILLVVGIDAAGMSVAFPVGVGLALVIGTLESYVETPKGDPALLFTGVALIVFAMIMSALAHKRLPAGSGRKPLRGVVYSAIAGALMGFFYPQLMRSISPNFNSVPVVPGMLTPYVGLLFFGAGVLGSNVIWNTVFMRAANLSFREYFRGSPRLHAIGILGGAIWMLALSFNVIASGVAGPAVSYALGQGATLVAAIWGLFIWREFRAAPPGTNKYLALMLAGYTIGLVLIGAATQ</sequence>
<accession>Q01V17</accession>
<feature type="transmembrane region" description="Helical" evidence="6">
    <location>
        <begin position="45"/>
        <end position="69"/>
    </location>
</feature>
<comment type="similarity">
    <text evidence="2">Belongs to the GRP transporter (TC 2.A.7.5) family.</text>
</comment>
<evidence type="ECO:0000256" key="5">
    <source>
        <dbReference type="ARBA" id="ARBA00023136"/>
    </source>
</evidence>
<feature type="transmembrane region" description="Helical" evidence="6">
    <location>
        <begin position="280"/>
        <end position="299"/>
    </location>
</feature>
<evidence type="ECO:0000256" key="3">
    <source>
        <dbReference type="ARBA" id="ARBA00022692"/>
    </source>
</evidence>
<dbReference type="InParanoid" id="Q01V17"/>